<organism evidence="4 5">
    <name type="scientific">Paraburkholderia denitrificans</name>
    <dbReference type="NCBI Taxonomy" id="694025"/>
    <lineage>
        <taxon>Bacteria</taxon>
        <taxon>Pseudomonadati</taxon>
        <taxon>Pseudomonadota</taxon>
        <taxon>Betaproteobacteria</taxon>
        <taxon>Burkholderiales</taxon>
        <taxon>Burkholderiaceae</taxon>
        <taxon>Paraburkholderia</taxon>
    </lineage>
</organism>
<evidence type="ECO:0000256" key="3">
    <source>
        <dbReference type="RuleBase" id="RU003560"/>
    </source>
</evidence>
<comment type="similarity">
    <text evidence="1 3">Belongs to the class-III pyridoxal-phosphate-dependent aminotransferase family.</text>
</comment>
<proteinExistence type="inferred from homology"/>
<dbReference type="Gene3D" id="3.90.1150.10">
    <property type="entry name" value="Aspartate Aminotransferase, domain 1"/>
    <property type="match status" value="1"/>
</dbReference>
<dbReference type="GO" id="GO:0008483">
    <property type="term" value="F:transaminase activity"/>
    <property type="evidence" value="ECO:0007669"/>
    <property type="project" value="UniProtKB-KW"/>
</dbReference>
<comment type="caution">
    <text evidence="4">The sequence shown here is derived from an EMBL/GenBank/DDBJ whole genome shotgun (WGS) entry which is preliminary data.</text>
</comment>
<sequence>MNQIDANAQIESDCLIADVKHHLHPVTNPQTLEKLGPILAGDAEGVYVRLNGEKLIDGLSGLGCVNVGYGNEKLCRAAYTEMKRLSFSHGFVGQTSKTVAQLSEKLAKLTNYDFDKFFFASTGSDANESAVKLAYYYWRLKGQPKRKVLLSREYAYHGNTVLATALTGIEHYHFQFDLPLANLVTRVEAPYAYRCGVGLTSTEYVRKLAESLEEKIREIGPENVAAFFVEPVQGAGGLIMPPRGYLQAVQEICNRHGVLLIADEVVTGFGKTGSMFAYQHYQFKPDIITMAKGITSSYYPLSAVGLSQKVTDVLSTANEEFVHGFTNSGHPVAAAVALANIEVIEENRLLDNVKNAIEPALRRGMEKLAKHPAVGEARSIGVMAALDFCHGNSLAEQTAFCEKVALEAFARGLVTRPMDPVLGLLFPLISTAAEIDESMTILESAINAAML</sequence>
<accession>A0ABW0JCK1</accession>
<gene>
    <name evidence="4" type="ORF">ACFPTO_19120</name>
</gene>
<evidence type="ECO:0000256" key="2">
    <source>
        <dbReference type="ARBA" id="ARBA00022898"/>
    </source>
</evidence>
<dbReference type="Pfam" id="PF00202">
    <property type="entry name" value="Aminotran_3"/>
    <property type="match status" value="1"/>
</dbReference>
<dbReference type="EMBL" id="JBHSMP010000025">
    <property type="protein sequence ID" value="MFC5430892.1"/>
    <property type="molecule type" value="Genomic_DNA"/>
</dbReference>
<evidence type="ECO:0000256" key="1">
    <source>
        <dbReference type="ARBA" id="ARBA00008954"/>
    </source>
</evidence>
<dbReference type="CDD" id="cd00610">
    <property type="entry name" value="OAT_like"/>
    <property type="match status" value="1"/>
</dbReference>
<name>A0ABW0JCK1_9BURK</name>
<dbReference type="RefSeq" id="WP_377713721.1">
    <property type="nucleotide sequence ID" value="NZ_JBHSMP010000025.1"/>
</dbReference>
<keyword evidence="4" id="KW-0032">Aminotransferase</keyword>
<dbReference type="PANTHER" id="PTHR43094:SF1">
    <property type="entry name" value="AMINOTRANSFERASE CLASS-III"/>
    <property type="match status" value="1"/>
</dbReference>
<dbReference type="InterPro" id="IPR015422">
    <property type="entry name" value="PyrdxlP-dep_Trfase_small"/>
</dbReference>
<evidence type="ECO:0000313" key="4">
    <source>
        <dbReference type="EMBL" id="MFC5430892.1"/>
    </source>
</evidence>
<keyword evidence="2 3" id="KW-0663">Pyridoxal phosphate</keyword>
<protein>
    <submittedName>
        <fullName evidence="4">Aspartate aminotransferase family protein</fullName>
    </submittedName>
</protein>
<dbReference type="SUPFAM" id="SSF53383">
    <property type="entry name" value="PLP-dependent transferases"/>
    <property type="match status" value="1"/>
</dbReference>
<dbReference type="InterPro" id="IPR015424">
    <property type="entry name" value="PyrdxlP-dep_Trfase"/>
</dbReference>
<dbReference type="InterPro" id="IPR015421">
    <property type="entry name" value="PyrdxlP-dep_Trfase_major"/>
</dbReference>
<dbReference type="Proteomes" id="UP001596103">
    <property type="component" value="Unassembled WGS sequence"/>
</dbReference>
<keyword evidence="4" id="KW-0808">Transferase</keyword>
<dbReference type="Gene3D" id="3.40.640.10">
    <property type="entry name" value="Type I PLP-dependent aspartate aminotransferase-like (Major domain)"/>
    <property type="match status" value="1"/>
</dbReference>
<dbReference type="PANTHER" id="PTHR43094">
    <property type="entry name" value="AMINOTRANSFERASE"/>
    <property type="match status" value="1"/>
</dbReference>
<reference evidence="5" key="1">
    <citation type="journal article" date="2019" name="Int. J. Syst. Evol. Microbiol.">
        <title>The Global Catalogue of Microorganisms (GCM) 10K type strain sequencing project: providing services to taxonomists for standard genome sequencing and annotation.</title>
        <authorList>
            <consortium name="The Broad Institute Genomics Platform"/>
            <consortium name="The Broad Institute Genome Sequencing Center for Infectious Disease"/>
            <person name="Wu L."/>
            <person name="Ma J."/>
        </authorList>
    </citation>
    <scope>NUCLEOTIDE SEQUENCE [LARGE SCALE GENOMIC DNA]</scope>
    <source>
        <strain evidence="5">CCUG 56042</strain>
    </source>
</reference>
<keyword evidence="5" id="KW-1185">Reference proteome</keyword>
<dbReference type="InterPro" id="IPR005814">
    <property type="entry name" value="Aminotrans_3"/>
</dbReference>
<evidence type="ECO:0000313" key="5">
    <source>
        <dbReference type="Proteomes" id="UP001596103"/>
    </source>
</evidence>